<evidence type="ECO:0000313" key="3">
    <source>
        <dbReference type="Proteomes" id="UP001320420"/>
    </source>
</evidence>
<name>A0AAN9UZ07_9PEZI</name>
<evidence type="ECO:0000313" key="2">
    <source>
        <dbReference type="EMBL" id="KAK7756181.1"/>
    </source>
</evidence>
<feature type="region of interest" description="Disordered" evidence="1">
    <location>
        <begin position="420"/>
        <end position="545"/>
    </location>
</feature>
<evidence type="ECO:0000256" key="1">
    <source>
        <dbReference type="SAM" id="MobiDB-lite"/>
    </source>
</evidence>
<feature type="compositionally biased region" description="Basic and acidic residues" evidence="1">
    <location>
        <begin position="494"/>
        <end position="506"/>
    </location>
</feature>
<keyword evidence="3" id="KW-1185">Reference proteome</keyword>
<reference evidence="2 3" key="1">
    <citation type="submission" date="2024-02" db="EMBL/GenBank/DDBJ databases">
        <title>De novo assembly and annotation of 12 fungi associated with fruit tree decline syndrome in Ontario, Canada.</title>
        <authorList>
            <person name="Sulman M."/>
            <person name="Ellouze W."/>
            <person name="Ilyukhin E."/>
        </authorList>
    </citation>
    <scope>NUCLEOTIDE SEQUENCE [LARGE SCALE GENOMIC DNA]</scope>
    <source>
        <strain evidence="2 3">M11/M66-122</strain>
    </source>
</reference>
<protein>
    <submittedName>
        <fullName evidence="2">Uncharacterized protein</fullName>
    </submittedName>
</protein>
<dbReference type="Proteomes" id="UP001320420">
    <property type="component" value="Unassembled WGS sequence"/>
</dbReference>
<feature type="region of interest" description="Disordered" evidence="1">
    <location>
        <begin position="139"/>
        <end position="217"/>
    </location>
</feature>
<feature type="compositionally biased region" description="Basic residues" evidence="1">
    <location>
        <begin position="199"/>
        <end position="217"/>
    </location>
</feature>
<feature type="region of interest" description="Disordered" evidence="1">
    <location>
        <begin position="362"/>
        <end position="404"/>
    </location>
</feature>
<accession>A0AAN9UZ07</accession>
<dbReference type="AlphaFoldDB" id="A0AAN9UZ07"/>
<gene>
    <name evidence="2" type="ORF">SLS62_001774</name>
</gene>
<feature type="compositionally biased region" description="Basic and acidic residues" evidence="1">
    <location>
        <begin position="530"/>
        <end position="545"/>
    </location>
</feature>
<proteinExistence type="predicted"/>
<feature type="compositionally biased region" description="Polar residues" evidence="1">
    <location>
        <begin position="429"/>
        <end position="439"/>
    </location>
</feature>
<dbReference type="EMBL" id="JAKJXP020000008">
    <property type="protein sequence ID" value="KAK7756181.1"/>
    <property type="molecule type" value="Genomic_DNA"/>
</dbReference>
<comment type="caution">
    <text evidence="2">The sequence shown here is derived from an EMBL/GenBank/DDBJ whole genome shotgun (WGS) entry which is preliminary data.</text>
</comment>
<feature type="compositionally biased region" description="Polar residues" evidence="1">
    <location>
        <begin position="447"/>
        <end position="463"/>
    </location>
</feature>
<sequence>MAETSTSGEEASTSTVNGRFQAEVLAVLLETIGGKLRRELEPLKKARNEALRTIDRDHPDPYSFFLQHSISYMSECDKFLLGVKPILHGAVDDMLEELKSTLPLEKGADSKFPNVSYRPANFSYHDSLERTLLSVRERLARSADRSTGQEPRGNAGEPPLLDTAPSVTEAGSPIAAKSTSTHNKRPAPIQDEDPEPPRPLKKKTTKKAVVHDHKTTKKINSAKKDECVFRHEGFEDFYVLRCNAITCKKRAGVASSETIYFREYPFGDSASWKHFTLPGHQVKDENEAFIKYAAKAPCRTPTPQQQPQYPFSPLSPLCFTTQDKGKGKQPERVFTVDDEVAEAATAACGYWDRKLAFQNLHRSPFGKGKGKGVAQPQRQQQEQEREGNGEEAGDDGEAPGVLMTGVGGCHLLWAADVAPEEAGGGAGSTGNDSTTTSAKTAERSRGTSETLRSGSVPRSTAIATTVHIASDNNRRRSRSRGSIVNGNGKGVSGSRREGDGEDRGESESESEEEIPPLEKVFNRSGRRQKAKVDYREKPPTVDEFE</sequence>
<organism evidence="2 3">
    <name type="scientific">Diatrype stigma</name>
    <dbReference type="NCBI Taxonomy" id="117547"/>
    <lineage>
        <taxon>Eukaryota</taxon>
        <taxon>Fungi</taxon>
        <taxon>Dikarya</taxon>
        <taxon>Ascomycota</taxon>
        <taxon>Pezizomycotina</taxon>
        <taxon>Sordariomycetes</taxon>
        <taxon>Xylariomycetidae</taxon>
        <taxon>Xylariales</taxon>
        <taxon>Diatrypaceae</taxon>
        <taxon>Diatrype</taxon>
    </lineage>
</organism>